<dbReference type="GO" id="GO:0006887">
    <property type="term" value="P:exocytosis"/>
    <property type="evidence" value="ECO:0007669"/>
    <property type="project" value="UniProtKB-KW"/>
</dbReference>
<name>A0AAV2YSI9_9STRA</name>
<gene>
    <name evidence="8" type="ORF">N0F65_009153</name>
</gene>
<evidence type="ECO:0000259" key="6">
    <source>
        <dbReference type="Pfam" id="PF07393"/>
    </source>
</evidence>
<accession>A0AAV2YSI9</accession>
<dbReference type="PANTHER" id="PTHR12100">
    <property type="entry name" value="SEC10"/>
    <property type="match status" value="1"/>
</dbReference>
<comment type="similarity">
    <text evidence="1">Belongs to the SEC10 family.</text>
</comment>
<dbReference type="InterPro" id="IPR009976">
    <property type="entry name" value="Sec10-like"/>
</dbReference>
<dbReference type="AlphaFoldDB" id="A0AAV2YSI9"/>
<feature type="domain" description="Exocyst complex component Sec10-like alpha-helical bundle" evidence="6">
    <location>
        <begin position="236"/>
        <end position="872"/>
    </location>
</feature>
<dbReference type="Pfam" id="PF20667">
    <property type="entry name" value="Sec10_N"/>
    <property type="match status" value="1"/>
</dbReference>
<evidence type="ECO:0000256" key="2">
    <source>
        <dbReference type="ARBA" id="ARBA00022448"/>
    </source>
</evidence>
<dbReference type="EMBL" id="DAKRPA010000159">
    <property type="protein sequence ID" value="DAZ96686.1"/>
    <property type="molecule type" value="Genomic_DNA"/>
</dbReference>
<feature type="region of interest" description="Disordered" evidence="5">
    <location>
        <begin position="535"/>
        <end position="556"/>
    </location>
</feature>
<proteinExistence type="inferred from homology"/>
<dbReference type="InterPro" id="IPR048627">
    <property type="entry name" value="Sec10_HB"/>
</dbReference>
<evidence type="ECO:0000256" key="1">
    <source>
        <dbReference type="ARBA" id="ARBA00006572"/>
    </source>
</evidence>
<evidence type="ECO:0000256" key="4">
    <source>
        <dbReference type="ARBA" id="ARBA00023054"/>
    </source>
</evidence>
<evidence type="ECO:0000259" key="7">
    <source>
        <dbReference type="Pfam" id="PF20667"/>
    </source>
</evidence>
<feature type="compositionally biased region" description="Low complexity" evidence="5">
    <location>
        <begin position="535"/>
        <end position="555"/>
    </location>
</feature>
<reference evidence="8" key="1">
    <citation type="submission" date="2022-11" db="EMBL/GenBank/DDBJ databases">
        <authorList>
            <person name="Morgan W.R."/>
            <person name="Tartar A."/>
        </authorList>
    </citation>
    <scope>NUCLEOTIDE SEQUENCE</scope>
    <source>
        <strain evidence="8">ARSEF 373</strain>
    </source>
</reference>
<dbReference type="GO" id="GO:0000145">
    <property type="term" value="C:exocyst"/>
    <property type="evidence" value="ECO:0007669"/>
    <property type="project" value="TreeGrafter"/>
</dbReference>
<reference evidence="8" key="2">
    <citation type="journal article" date="2023" name="Microbiol Resour">
        <title>Decontamination and Annotation of the Draft Genome Sequence of the Oomycete Lagenidium giganteum ARSEF 373.</title>
        <authorList>
            <person name="Morgan W.R."/>
            <person name="Tartar A."/>
        </authorList>
    </citation>
    <scope>NUCLEOTIDE SEQUENCE</scope>
    <source>
        <strain evidence="8">ARSEF 373</strain>
    </source>
</reference>
<feature type="compositionally biased region" description="Low complexity" evidence="5">
    <location>
        <begin position="440"/>
        <end position="449"/>
    </location>
</feature>
<evidence type="ECO:0000256" key="5">
    <source>
        <dbReference type="SAM" id="MobiDB-lite"/>
    </source>
</evidence>
<keyword evidence="3" id="KW-0268">Exocytosis</keyword>
<feature type="region of interest" description="Disordered" evidence="5">
    <location>
        <begin position="436"/>
        <end position="470"/>
    </location>
</feature>
<dbReference type="GO" id="GO:0006893">
    <property type="term" value="P:Golgi to plasma membrane transport"/>
    <property type="evidence" value="ECO:0007669"/>
    <property type="project" value="TreeGrafter"/>
</dbReference>
<evidence type="ECO:0000313" key="9">
    <source>
        <dbReference type="Proteomes" id="UP001146120"/>
    </source>
</evidence>
<dbReference type="Proteomes" id="UP001146120">
    <property type="component" value="Unassembled WGS sequence"/>
</dbReference>
<feature type="domain" description="Exocyst complex component Sec10 N-terminal" evidence="7">
    <location>
        <begin position="116"/>
        <end position="224"/>
    </location>
</feature>
<evidence type="ECO:0008006" key="10">
    <source>
        <dbReference type="Google" id="ProtNLM"/>
    </source>
</evidence>
<keyword evidence="9" id="KW-1185">Reference proteome</keyword>
<feature type="region of interest" description="Disordered" evidence="5">
    <location>
        <begin position="1"/>
        <end position="32"/>
    </location>
</feature>
<sequence length="879" mass="98833">MAREDERDDARRRGASVSAAPQPTYGRTGARSEELEKLLNSWGMPHNAEFVPVQPYNAEKMIDELLASTWEAPRPRKGSQFAKVDEASGSPGALAKAASFSKQTASMNELNTVLVESIERLVKHRQGIAERIATLEKDNQKVTSKYQEGLKSPELLLNKICEEMEDLEERFTKVSSTAVSIGDRLSTLDRERSRVLETDELMEALLALNDPASKTIKSSNRLFNTLRDKSQLHEASRAIKKMLVFSTELSSPAISLAVTEIEHLSQSIETDLLNEFSEAQERSDEKTMKKCAVSLIEYNDKEKVADRYVWNVFKDKLAKSMESRSGSVSSLDPIQDLEALFTKIHAICKEQFAIIDHVFPKAACNSTRELLVERLFNDPAFGIMSCLEQFLTVRHMSISSTEASAPDGPNPEYVRLLCAAYEKTCDLTTTLEALDFGKQPSKTNSVPSSTTPPAPASNNDLNGEDEENDRERMRTFLNLQLHSLFGSHRQRYYRTELELAQHRFKTIFTDVRFPQQLTAKQKVAATKSKAAAAKAGDASLATPATPSSASSVTSSNFEKDGILNPAETALSYFETLSQIVQDDAITDKYSQVLKESVSRCDIILKDCEMRGELITKLFSSYCAGFADEFLVKIAAMSNELLQQPLLTSDSARQYFGILEHVLERIELFEEQFDTVITPLQTDSPTQQTIGYEIKRKSLDKLENAIAAGLQQVFTVVEKHLSNILATTQEKADFIGSEANMSLSCSRACKRCVDYMQPLVKIISEVLLEENRDRFLIGLCTIFKELYLQHLQKYRFDPDGACMLLRDVNAYRQIFRSYRHVAIDDIFDILHEVANIFALPPENLGGFVRDGKLATMNKQSLMDIIKRRWDYKTQGDKILL</sequence>
<dbReference type="Pfam" id="PF07393">
    <property type="entry name" value="Sec10_HB"/>
    <property type="match status" value="1"/>
</dbReference>
<dbReference type="InterPro" id="IPR048625">
    <property type="entry name" value="Sec10_N"/>
</dbReference>
<dbReference type="PANTHER" id="PTHR12100:SF0">
    <property type="entry name" value="EXOCYST COMPLEX COMPONENT 5"/>
    <property type="match status" value="1"/>
</dbReference>
<comment type="caution">
    <text evidence="8">The sequence shown here is derived from an EMBL/GenBank/DDBJ whole genome shotgun (WGS) entry which is preliminary data.</text>
</comment>
<evidence type="ECO:0000313" key="8">
    <source>
        <dbReference type="EMBL" id="DAZ96686.1"/>
    </source>
</evidence>
<evidence type="ECO:0000256" key="3">
    <source>
        <dbReference type="ARBA" id="ARBA00022483"/>
    </source>
</evidence>
<keyword evidence="4" id="KW-0175">Coiled coil</keyword>
<feature type="compositionally biased region" description="Basic and acidic residues" evidence="5">
    <location>
        <begin position="1"/>
        <end position="12"/>
    </location>
</feature>
<protein>
    <recommendedName>
        <fullName evidence="10">Exocyst complex component Sec10</fullName>
    </recommendedName>
</protein>
<organism evidence="8 9">
    <name type="scientific">Lagenidium giganteum</name>
    <dbReference type="NCBI Taxonomy" id="4803"/>
    <lineage>
        <taxon>Eukaryota</taxon>
        <taxon>Sar</taxon>
        <taxon>Stramenopiles</taxon>
        <taxon>Oomycota</taxon>
        <taxon>Peronosporomycetes</taxon>
        <taxon>Pythiales</taxon>
        <taxon>Pythiaceae</taxon>
    </lineage>
</organism>
<keyword evidence="2" id="KW-0813">Transport</keyword>